<dbReference type="EMBL" id="JAPRAT010000029">
    <property type="protein sequence ID" value="MCZ0704190.1"/>
    <property type="molecule type" value="Genomic_DNA"/>
</dbReference>
<dbReference type="InterPro" id="IPR050680">
    <property type="entry name" value="YpeA/RimI_acetyltransf"/>
</dbReference>
<keyword evidence="4 7" id="KW-0012">Acyltransferase</keyword>
<dbReference type="Pfam" id="PF00583">
    <property type="entry name" value="Acetyltransf_1"/>
    <property type="match status" value="1"/>
</dbReference>
<dbReference type="InterPro" id="IPR006464">
    <property type="entry name" value="AcTrfase_RimI/Ard1"/>
</dbReference>
<evidence type="ECO:0000256" key="4">
    <source>
        <dbReference type="ARBA" id="ARBA00023315"/>
    </source>
</evidence>
<evidence type="ECO:0000313" key="8">
    <source>
        <dbReference type="Proteomes" id="UP001084197"/>
    </source>
</evidence>
<dbReference type="CDD" id="cd04301">
    <property type="entry name" value="NAT_SF"/>
    <property type="match status" value="1"/>
</dbReference>
<dbReference type="EC" id="2.3.1.266" evidence="5"/>
<evidence type="ECO:0000256" key="3">
    <source>
        <dbReference type="ARBA" id="ARBA00022679"/>
    </source>
</evidence>
<comment type="function">
    <text evidence="5">Acetylates the N-terminal alanine of ribosomal protein bS18.</text>
</comment>
<comment type="catalytic activity">
    <reaction evidence="5">
        <text>N-terminal L-alanyl-[ribosomal protein bS18] + acetyl-CoA = N-terminal N(alpha)-acetyl-L-alanyl-[ribosomal protein bS18] + CoA + H(+)</text>
        <dbReference type="Rhea" id="RHEA:43756"/>
        <dbReference type="Rhea" id="RHEA-COMP:10676"/>
        <dbReference type="Rhea" id="RHEA-COMP:10677"/>
        <dbReference type="ChEBI" id="CHEBI:15378"/>
        <dbReference type="ChEBI" id="CHEBI:57287"/>
        <dbReference type="ChEBI" id="CHEBI:57288"/>
        <dbReference type="ChEBI" id="CHEBI:64718"/>
        <dbReference type="ChEBI" id="CHEBI:83683"/>
        <dbReference type="EC" id="2.3.1.266"/>
    </reaction>
</comment>
<dbReference type="PROSITE" id="PS51186">
    <property type="entry name" value="GNAT"/>
    <property type="match status" value="1"/>
</dbReference>
<keyword evidence="2 5" id="KW-0963">Cytoplasm</keyword>
<name>A0A9J6RFJ7_9BACI</name>
<evidence type="ECO:0000256" key="5">
    <source>
        <dbReference type="RuleBase" id="RU363094"/>
    </source>
</evidence>
<protein>
    <recommendedName>
        <fullName evidence="5">[Ribosomal protein bS18]-alanine N-acetyltransferase</fullName>
        <ecNumber evidence="5">2.3.1.266</ecNumber>
    </recommendedName>
</protein>
<keyword evidence="7" id="KW-0687">Ribonucleoprotein</keyword>
<gene>
    <name evidence="7" type="primary">rimI</name>
    <name evidence="7" type="ORF">OWO01_13330</name>
</gene>
<dbReference type="Proteomes" id="UP001084197">
    <property type="component" value="Unassembled WGS sequence"/>
</dbReference>
<dbReference type="NCBIfam" id="TIGR01575">
    <property type="entry name" value="rimI"/>
    <property type="match status" value="1"/>
</dbReference>
<evidence type="ECO:0000259" key="6">
    <source>
        <dbReference type="PROSITE" id="PS51186"/>
    </source>
</evidence>
<keyword evidence="8" id="KW-1185">Reference proteome</keyword>
<dbReference type="SUPFAM" id="SSF55729">
    <property type="entry name" value="Acyl-CoA N-acyltransferases (Nat)"/>
    <property type="match status" value="1"/>
</dbReference>
<dbReference type="RefSeq" id="WP_268780957.1">
    <property type="nucleotide sequence ID" value="NZ_JAPRAT010000029.1"/>
</dbReference>
<dbReference type="InterPro" id="IPR016181">
    <property type="entry name" value="Acyl_CoA_acyltransferase"/>
</dbReference>
<dbReference type="GO" id="GO:0008999">
    <property type="term" value="F:protein-N-terminal-alanine acetyltransferase activity"/>
    <property type="evidence" value="ECO:0007669"/>
    <property type="project" value="UniProtKB-EC"/>
</dbReference>
<accession>A0A9J6RFJ7</accession>
<feature type="domain" description="N-acetyltransferase" evidence="6">
    <location>
        <begin position="4"/>
        <end position="148"/>
    </location>
</feature>
<dbReference type="PANTHER" id="PTHR43420:SF44">
    <property type="entry name" value="ACETYLTRANSFERASE YPEA"/>
    <property type="match status" value="1"/>
</dbReference>
<dbReference type="PANTHER" id="PTHR43420">
    <property type="entry name" value="ACETYLTRANSFERASE"/>
    <property type="match status" value="1"/>
</dbReference>
<comment type="subcellular location">
    <subcellularLocation>
        <location evidence="5">Cytoplasm</location>
    </subcellularLocation>
</comment>
<evidence type="ECO:0000313" key="7">
    <source>
        <dbReference type="EMBL" id="MCZ0704190.1"/>
    </source>
</evidence>
<organism evidence="7 8">
    <name type="scientific">Natronobacillus azotifigens</name>
    <dbReference type="NCBI Taxonomy" id="472978"/>
    <lineage>
        <taxon>Bacteria</taxon>
        <taxon>Bacillati</taxon>
        <taxon>Bacillota</taxon>
        <taxon>Bacilli</taxon>
        <taxon>Bacillales</taxon>
        <taxon>Bacillaceae</taxon>
        <taxon>Natronobacillus</taxon>
    </lineage>
</organism>
<evidence type="ECO:0000256" key="1">
    <source>
        <dbReference type="ARBA" id="ARBA00005395"/>
    </source>
</evidence>
<comment type="caution">
    <text evidence="7">The sequence shown here is derived from an EMBL/GenBank/DDBJ whole genome shotgun (WGS) entry which is preliminary data.</text>
</comment>
<dbReference type="Gene3D" id="3.40.630.30">
    <property type="match status" value="1"/>
</dbReference>
<evidence type="ECO:0000256" key="2">
    <source>
        <dbReference type="ARBA" id="ARBA00022490"/>
    </source>
</evidence>
<dbReference type="InterPro" id="IPR000182">
    <property type="entry name" value="GNAT_dom"/>
</dbReference>
<sequence>MSEVNIRPMEVDDIPQVTIIEERSFTLPWTQDIYRKEITDNNFAHYFVIENKERIIGFCGVWIVLDEAQVTNIAISPDFRGNGYGSMLFQAMLNQVITLGARKLSLEVRVSNNAAKKLYRKFGLKPGGIRKKYYTDNNEDALVMWVKL</sequence>
<dbReference type="AlphaFoldDB" id="A0A9J6RFJ7"/>
<keyword evidence="3 7" id="KW-0808">Transferase</keyword>
<dbReference type="GO" id="GO:0005737">
    <property type="term" value="C:cytoplasm"/>
    <property type="evidence" value="ECO:0007669"/>
    <property type="project" value="UniProtKB-SubCell"/>
</dbReference>
<proteinExistence type="inferred from homology"/>
<keyword evidence="7" id="KW-0689">Ribosomal protein</keyword>
<comment type="similarity">
    <text evidence="1 5">Belongs to the acetyltransferase family. RimI subfamily.</text>
</comment>
<dbReference type="GO" id="GO:0005840">
    <property type="term" value="C:ribosome"/>
    <property type="evidence" value="ECO:0007669"/>
    <property type="project" value="UniProtKB-KW"/>
</dbReference>
<reference evidence="7" key="1">
    <citation type="submission" date="2022-11" db="EMBL/GenBank/DDBJ databases">
        <title>WGS of Natronobacillus azotifigens 24KS-1, an anaerobic diazotrophic haloalkaliphile from soda-rich habitats.</title>
        <authorList>
            <person name="Sorokin D.Y."/>
            <person name="Merkel A.Y."/>
        </authorList>
    </citation>
    <scope>NUCLEOTIDE SEQUENCE</scope>
    <source>
        <strain evidence="7">24KS-1</strain>
    </source>
</reference>